<dbReference type="InterPro" id="IPR029455">
    <property type="entry name" value="GHL15"/>
</dbReference>
<reference evidence="2 3" key="1">
    <citation type="submission" date="2024-04" db="EMBL/GenBank/DDBJ databases">
        <authorList>
            <person name="Abashina T."/>
            <person name="Shaikin A."/>
        </authorList>
    </citation>
    <scope>NUCLEOTIDE SEQUENCE [LARGE SCALE GENOMIC DNA]</scope>
    <source>
        <strain evidence="2 3">AAFK</strain>
    </source>
</reference>
<sequence length="417" mass="46662">MNKISLMVAGALLAGGMSMDASAYTHDYPRVMGMVIGNKAYDNAALQQQISRADVAILGFYPGWKSGYSYGGYTGMRAAVKALKAKNPNLLVGQYTILNEMQNNTSGADGDKARKLNQENWWLRNASGGMTAWTSAYNAYETNMSSHTRTDAQGKRWPQWLAERDYNKFFKAVPEMDVWYFDNVFDRPRVTADWNLDRRNDSARSSLAISAIRNGHVAEWNRAKQLRPNAMLVSNADSDLSMPEYKGKMQGNFLEGQMGKSWSIINWAGWDKMMARYNGAMANTTGPKLVGFNVWGSPYNFKLFRFGLTSTLMNNGYYSYTDQNKGYGSLPWFDEYDVSLGQPTQGVQTSPWSKGVYRRLFQKGMVLVNPTGSNVTVNVGYSYKRIAGRQDRSVNNGQAVNGNITIPAKDGIILVKR</sequence>
<protein>
    <submittedName>
        <fullName evidence="2">Glycoside hydrolase</fullName>
    </submittedName>
</protein>
<dbReference type="EMBL" id="JBBPCO010000014">
    <property type="protein sequence ID" value="MEK8090657.1"/>
    <property type="molecule type" value="Genomic_DNA"/>
</dbReference>
<keyword evidence="2" id="KW-0378">Hydrolase</keyword>
<evidence type="ECO:0000256" key="1">
    <source>
        <dbReference type="SAM" id="SignalP"/>
    </source>
</evidence>
<keyword evidence="1" id="KW-0732">Signal</keyword>
<gene>
    <name evidence="2" type="ORF">WOB96_12935</name>
</gene>
<dbReference type="Pfam" id="PF14885">
    <property type="entry name" value="GHL15"/>
    <property type="match status" value="1"/>
</dbReference>
<dbReference type="Proteomes" id="UP001446205">
    <property type="component" value="Unassembled WGS sequence"/>
</dbReference>
<feature type="chain" id="PRO_5047181857" evidence="1">
    <location>
        <begin position="24"/>
        <end position="417"/>
    </location>
</feature>
<dbReference type="GO" id="GO:0016787">
    <property type="term" value="F:hydrolase activity"/>
    <property type="evidence" value="ECO:0007669"/>
    <property type="project" value="UniProtKB-KW"/>
</dbReference>
<name>A0ABU9DCV2_9PROT</name>
<keyword evidence="3" id="KW-1185">Reference proteome</keyword>
<accession>A0ABU9DCV2</accession>
<comment type="caution">
    <text evidence="2">The sequence shown here is derived from an EMBL/GenBank/DDBJ whole genome shotgun (WGS) entry which is preliminary data.</text>
</comment>
<feature type="signal peptide" evidence="1">
    <location>
        <begin position="1"/>
        <end position="23"/>
    </location>
</feature>
<evidence type="ECO:0000313" key="2">
    <source>
        <dbReference type="EMBL" id="MEK8090657.1"/>
    </source>
</evidence>
<proteinExistence type="predicted"/>
<evidence type="ECO:0000313" key="3">
    <source>
        <dbReference type="Proteomes" id="UP001446205"/>
    </source>
</evidence>
<organism evidence="2 3">
    <name type="scientific">Thermithiobacillus plumbiphilus</name>
    <dbReference type="NCBI Taxonomy" id="1729899"/>
    <lineage>
        <taxon>Bacteria</taxon>
        <taxon>Pseudomonadati</taxon>
        <taxon>Pseudomonadota</taxon>
        <taxon>Acidithiobacillia</taxon>
        <taxon>Acidithiobacillales</taxon>
        <taxon>Thermithiobacillaceae</taxon>
        <taxon>Thermithiobacillus</taxon>
    </lineage>
</organism>
<dbReference type="RefSeq" id="WP_341371712.1">
    <property type="nucleotide sequence ID" value="NZ_JBBPCO010000014.1"/>
</dbReference>